<dbReference type="InterPro" id="IPR033714">
    <property type="entry name" value="tRNA_bind_bactPheRS"/>
</dbReference>
<dbReference type="SMART" id="SM00896">
    <property type="entry name" value="FDX-ACB"/>
    <property type="match status" value="1"/>
</dbReference>
<dbReference type="SUPFAM" id="SSF55681">
    <property type="entry name" value="Class II aaRS and biotin synthetases"/>
    <property type="match status" value="1"/>
</dbReference>
<dbReference type="InterPro" id="IPR005121">
    <property type="entry name" value="Fdx_antiC-bd"/>
</dbReference>
<dbReference type="InterPro" id="IPR005147">
    <property type="entry name" value="tRNA_synthase_B5-dom"/>
</dbReference>
<evidence type="ECO:0000256" key="16">
    <source>
        <dbReference type="PROSITE-ProRule" id="PRU00209"/>
    </source>
</evidence>
<comment type="cofactor">
    <cofactor evidence="15">
        <name>Mg(2+)</name>
        <dbReference type="ChEBI" id="CHEBI:18420"/>
    </cofactor>
    <text evidence="15">Binds 2 magnesium ions per tetramer.</text>
</comment>
<keyword evidence="5 16" id="KW-0820">tRNA-binding</keyword>
<evidence type="ECO:0000259" key="19">
    <source>
        <dbReference type="PROSITE" id="PS51483"/>
    </source>
</evidence>
<dbReference type="Gene3D" id="2.40.50.140">
    <property type="entry name" value="Nucleic acid-binding proteins"/>
    <property type="match status" value="1"/>
</dbReference>
<proteinExistence type="inferred from homology"/>
<dbReference type="HAMAP" id="MF_00283">
    <property type="entry name" value="Phe_tRNA_synth_beta1"/>
    <property type="match status" value="1"/>
</dbReference>
<reference evidence="20" key="1">
    <citation type="submission" date="2020-11" db="EMBL/GenBank/DDBJ databases">
        <title>Genome seq and assembly of Planobacterium sp.</title>
        <authorList>
            <person name="Chhetri G."/>
        </authorList>
    </citation>
    <scope>NUCLEOTIDE SEQUENCE</scope>
    <source>
        <strain evidence="20">GCR5</strain>
    </source>
</reference>
<evidence type="ECO:0000256" key="12">
    <source>
        <dbReference type="ARBA" id="ARBA00022917"/>
    </source>
</evidence>
<evidence type="ECO:0000256" key="7">
    <source>
        <dbReference type="ARBA" id="ARBA00022723"/>
    </source>
</evidence>
<dbReference type="Pfam" id="PF03483">
    <property type="entry name" value="B3_4"/>
    <property type="match status" value="1"/>
</dbReference>
<dbReference type="Gene3D" id="3.30.930.10">
    <property type="entry name" value="Bira Bifunctional Protein, Domain 2"/>
    <property type="match status" value="1"/>
</dbReference>
<dbReference type="InterPro" id="IPR009061">
    <property type="entry name" value="DNA-bd_dom_put_sf"/>
</dbReference>
<keyword evidence="6 15" id="KW-0436">Ligase</keyword>
<dbReference type="InterPro" id="IPR020825">
    <property type="entry name" value="Phe-tRNA_synthase-like_B3/B4"/>
</dbReference>
<evidence type="ECO:0000259" key="17">
    <source>
        <dbReference type="PROSITE" id="PS50886"/>
    </source>
</evidence>
<dbReference type="PANTHER" id="PTHR10947:SF0">
    <property type="entry name" value="PHENYLALANINE--TRNA LIGASE BETA SUBUNIT"/>
    <property type="match status" value="1"/>
</dbReference>
<dbReference type="SUPFAM" id="SSF50249">
    <property type="entry name" value="Nucleic acid-binding proteins"/>
    <property type="match status" value="1"/>
</dbReference>
<dbReference type="FunFam" id="3.30.70.380:FF:000001">
    <property type="entry name" value="Phenylalanine--tRNA ligase beta subunit"/>
    <property type="match status" value="1"/>
</dbReference>
<dbReference type="GO" id="GO:0005524">
    <property type="term" value="F:ATP binding"/>
    <property type="evidence" value="ECO:0007669"/>
    <property type="project" value="UniProtKB-UniRule"/>
</dbReference>
<evidence type="ECO:0000313" key="21">
    <source>
        <dbReference type="Proteomes" id="UP000694480"/>
    </source>
</evidence>
<evidence type="ECO:0000256" key="14">
    <source>
        <dbReference type="ARBA" id="ARBA00049255"/>
    </source>
</evidence>
<dbReference type="PANTHER" id="PTHR10947">
    <property type="entry name" value="PHENYLALANYL-TRNA SYNTHETASE BETA CHAIN AND LEUCINE-RICH REPEAT-CONTAINING PROTEIN 47"/>
    <property type="match status" value="1"/>
</dbReference>
<dbReference type="GO" id="GO:0004826">
    <property type="term" value="F:phenylalanine-tRNA ligase activity"/>
    <property type="evidence" value="ECO:0007669"/>
    <property type="project" value="UniProtKB-UniRule"/>
</dbReference>
<organism evidence="20 21">
    <name type="scientific">Planobacterium oryzisoli</name>
    <dbReference type="NCBI Taxonomy" id="2771435"/>
    <lineage>
        <taxon>Bacteria</taxon>
        <taxon>Pseudomonadati</taxon>
        <taxon>Bacteroidota</taxon>
        <taxon>Flavobacteriia</taxon>
        <taxon>Flavobacteriales</taxon>
        <taxon>Weeksellaceae</taxon>
        <taxon>Chryseobacterium group</taxon>
        <taxon>Chryseobacterium</taxon>
    </lineage>
</organism>
<keyword evidence="11 16" id="KW-0694">RNA-binding</keyword>
<evidence type="ECO:0000256" key="3">
    <source>
        <dbReference type="ARBA" id="ARBA00011209"/>
    </source>
</evidence>
<evidence type="ECO:0000256" key="6">
    <source>
        <dbReference type="ARBA" id="ARBA00022598"/>
    </source>
</evidence>
<comment type="subcellular location">
    <subcellularLocation>
        <location evidence="1 15">Cytoplasm</location>
    </subcellularLocation>
</comment>
<dbReference type="PROSITE" id="PS51483">
    <property type="entry name" value="B5"/>
    <property type="match status" value="1"/>
</dbReference>
<evidence type="ECO:0000256" key="5">
    <source>
        <dbReference type="ARBA" id="ARBA00022555"/>
    </source>
</evidence>
<dbReference type="InterPro" id="IPR002547">
    <property type="entry name" value="tRNA-bd_dom"/>
</dbReference>
<dbReference type="NCBIfam" id="NF045760">
    <property type="entry name" value="YtpR"/>
    <property type="match status" value="1"/>
</dbReference>
<comment type="caution">
    <text evidence="20">The sequence shown here is derived from an EMBL/GenBank/DDBJ whole genome shotgun (WGS) entry which is preliminary data.</text>
</comment>
<dbReference type="InterPro" id="IPR012340">
    <property type="entry name" value="NA-bd_OB-fold"/>
</dbReference>
<dbReference type="Pfam" id="PF03147">
    <property type="entry name" value="FDX-ACB"/>
    <property type="match status" value="1"/>
</dbReference>
<feature type="domain" description="FDX-ACB" evidence="18">
    <location>
        <begin position="706"/>
        <end position="799"/>
    </location>
</feature>
<evidence type="ECO:0000256" key="13">
    <source>
        <dbReference type="ARBA" id="ARBA00023146"/>
    </source>
</evidence>
<dbReference type="EC" id="6.1.1.20" evidence="15"/>
<evidence type="ECO:0000256" key="1">
    <source>
        <dbReference type="ARBA" id="ARBA00004496"/>
    </source>
</evidence>
<keyword evidence="8 15" id="KW-0547">Nucleotide-binding</keyword>
<dbReference type="Gene3D" id="3.30.70.380">
    <property type="entry name" value="Ferrodoxin-fold anticodon-binding domain"/>
    <property type="match status" value="1"/>
</dbReference>
<evidence type="ECO:0000313" key="20">
    <source>
        <dbReference type="EMBL" id="MBF5026220.1"/>
    </source>
</evidence>
<dbReference type="InterPro" id="IPR041616">
    <property type="entry name" value="PheRS_beta_core"/>
</dbReference>
<dbReference type="FunFam" id="2.40.50.140:FF:000045">
    <property type="entry name" value="Phenylalanine--tRNA ligase beta subunit"/>
    <property type="match status" value="1"/>
</dbReference>
<dbReference type="Gene3D" id="3.30.56.10">
    <property type="match status" value="2"/>
</dbReference>
<dbReference type="GO" id="GO:0000049">
    <property type="term" value="F:tRNA binding"/>
    <property type="evidence" value="ECO:0007669"/>
    <property type="project" value="UniProtKB-UniRule"/>
</dbReference>
<dbReference type="SMART" id="SM00874">
    <property type="entry name" value="B5"/>
    <property type="match status" value="1"/>
</dbReference>
<keyword evidence="12 15" id="KW-0648">Protein biosynthesis</keyword>
<dbReference type="InterPro" id="IPR036690">
    <property type="entry name" value="Fdx_antiC-bd_sf"/>
</dbReference>
<dbReference type="PROSITE" id="PS51447">
    <property type="entry name" value="FDX_ACB"/>
    <property type="match status" value="1"/>
</dbReference>
<dbReference type="NCBIfam" id="TIGR00472">
    <property type="entry name" value="pheT_bact"/>
    <property type="match status" value="1"/>
</dbReference>
<accession>A0A930YTS7</accession>
<comment type="similarity">
    <text evidence="2 15">Belongs to the phenylalanyl-tRNA synthetase beta subunit family. Type 1 subfamily.</text>
</comment>
<dbReference type="Pfam" id="PF01588">
    <property type="entry name" value="tRNA_bind"/>
    <property type="match status" value="1"/>
</dbReference>
<dbReference type="InterPro" id="IPR045864">
    <property type="entry name" value="aa-tRNA-synth_II/BPL/LPL"/>
</dbReference>
<evidence type="ECO:0000256" key="4">
    <source>
        <dbReference type="ARBA" id="ARBA00022490"/>
    </source>
</evidence>
<keyword evidence="21" id="KW-1185">Reference proteome</keyword>
<dbReference type="Gene3D" id="3.50.40.10">
    <property type="entry name" value="Phenylalanyl-trna Synthetase, Chain B, domain 3"/>
    <property type="match status" value="1"/>
</dbReference>
<dbReference type="InterPro" id="IPR045060">
    <property type="entry name" value="Phe-tRNA-ligase_IIc_bsu"/>
</dbReference>
<dbReference type="GO" id="GO:0009328">
    <property type="term" value="C:phenylalanine-tRNA ligase complex"/>
    <property type="evidence" value="ECO:0007669"/>
    <property type="project" value="TreeGrafter"/>
</dbReference>
<dbReference type="Pfam" id="PF17759">
    <property type="entry name" value="tRNA_synthFbeta"/>
    <property type="match status" value="1"/>
</dbReference>
<keyword evidence="10 15" id="KW-0460">Magnesium</keyword>
<dbReference type="AlphaFoldDB" id="A0A930YTS7"/>
<dbReference type="RefSeq" id="WP_194738156.1">
    <property type="nucleotide sequence ID" value="NZ_JADKYY010000001.1"/>
</dbReference>
<feature type="binding site" evidence="15">
    <location>
        <position position="478"/>
    </location>
    <ligand>
        <name>Mg(2+)</name>
        <dbReference type="ChEBI" id="CHEBI:18420"/>
        <note>shared with alpha subunit</note>
    </ligand>
</feature>
<keyword evidence="7 15" id="KW-0479">Metal-binding</keyword>
<dbReference type="GO" id="GO:0000287">
    <property type="term" value="F:magnesium ion binding"/>
    <property type="evidence" value="ECO:0007669"/>
    <property type="project" value="UniProtKB-UniRule"/>
</dbReference>
<evidence type="ECO:0000256" key="11">
    <source>
        <dbReference type="ARBA" id="ARBA00022884"/>
    </source>
</evidence>
<keyword evidence="13 15" id="KW-0030">Aminoacyl-tRNA synthetase</keyword>
<comment type="catalytic activity">
    <reaction evidence="14 15">
        <text>tRNA(Phe) + L-phenylalanine + ATP = L-phenylalanyl-tRNA(Phe) + AMP + diphosphate + H(+)</text>
        <dbReference type="Rhea" id="RHEA:19413"/>
        <dbReference type="Rhea" id="RHEA-COMP:9668"/>
        <dbReference type="Rhea" id="RHEA-COMP:9699"/>
        <dbReference type="ChEBI" id="CHEBI:15378"/>
        <dbReference type="ChEBI" id="CHEBI:30616"/>
        <dbReference type="ChEBI" id="CHEBI:33019"/>
        <dbReference type="ChEBI" id="CHEBI:58095"/>
        <dbReference type="ChEBI" id="CHEBI:78442"/>
        <dbReference type="ChEBI" id="CHEBI:78531"/>
        <dbReference type="ChEBI" id="CHEBI:456215"/>
        <dbReference type="EC" id="6.1.1.20"/>
    </reaction>
</comment>
<dbReference type="Pfam" id="PF03484">
    <property type="entry name" value="B5"/>
    <property type="match status" value="1"/>
</dbReference>
<dbReference type="GO" id="GO:0006432">
    <property type="term" value="P:phenylalanyl-tRNA aminoacylation"/>
    <property type="evidence" value="ECO:0007669"/>
    <property type="project" value="UniProtKB-UniRule"/>
</dbReference>
<evidence type="ECO:0000256" key="2">
    <source>
        <dbReference type="ARBA" id="ARBA00008653"/>
    </source>
</evidence>
<feature type="domain" description="B5" evidence="19">
    <location>
        <begin position="415"/>
        <end position="491"/>
    </location>
</feature>
<evidence type="ECO:0000256" key="15">
    <source>
        <dbReference type="HAMAP-Rule" id="MF_00283"/>
    </source>
</evidence>
<dbReference type="PROSITE" id="PS50886">
    <property type="entry name" value="TRBD"/>
    <property type="match status" value="1"/>
</dbReference>
<dbReference type="CDD" id="cd02796">
    <property type="entry name" value="tRNA_bind_bactPheRS"/>
    <property type="match status" value="1"/>
</dbReference>
<evidence type="ECO:0000259" key="18">
    <source>
        <dbReference type="PROSITE" id="PS51447"/>
    </source>
</evidence>
<evidence type="ECO:0000256" key="8">
    <source>
        <dbReference type="ARBA" id="ARBA00022741"/>
    </source>
</evidence>
<evidence type="ECO:0000256" key="9">
    <source>
        <dbReference type="ARBA" id="ARBA00022840"/>
    </source>
</evidence>
<keyword evidence="4 15" id="KW-0963">Cytoplasm</keyword>
<dbReference type="SUPFAM" id="SSF54991">
    <property type="entry name" value="Anticodon-binding domain of PheRS"/>
    <property type="match status" value="1"/>
</dbReference>
<dbReference type="EMBL" id="JADKYY010000001">
    <property type="protein sequence ID" value="MBF5026220.1"/>
    <property type="molecule type" value="Genomic_DNA"/>
</dbReference>
<evidence type="ECO:0000256" key="10">
    <source>
        <dbReference type="ARBA" id="ARBA00022842"/>
    </source>
</evidence>
<feature type="binding site" evidence="15">
    <location>
        <position position="469"/>
    </location>
    <ligand>
        <name>Mg(2+)</name>
        <dbReference type="ChEBI" id="CHEBI:18420"/>
        <note>shared with alpha subunit</note>
    </ligand>
</feature>
<feature type="binding site" evidence="15">
    <location>
        <position position="475"/>
    </location>
    <ligand>
        <name>Mg(2+)</name>
        <dbReference type="ChEBI" id="CHEBI:18420"/>
        <note>shared with alpha subunit</note>
    </ligand>
</feature>
<dbReference type="SUPFAM" id="SSF46955">
    <property type="entry name" value="Putative DNA-binding domain"/>
    <property type="match status" value="1"/>
</dbReference>
<name>A0A930YTS7_9FLAO</name>
<gene>
    <name evidence="15" type="primary">pheT</name>
    <name evidence="20" type="ORF">IC612_00210</name>
</gene>
<feature type="domain" description="TRNA-binding" evidence="17">
    <location>
        <begin position="42"/>
        <end position="156"/>
    </location>
</feature>
<protein>
    <recommendedName>
        <fullName evidence="15">Phenylalanine--tRNA ligase beta subunit</fullName>
        <ecNumber evidence="15">6.1.1.20</ecNumber>
    </recommendedName>
    <alternativeName>
        <fullName evidence="15">Phenylalanyl-tRNA synthetase beta subunit</fullName>
        <shortName evidence="15">PheRS</shortName>
    </alternativeName>
</protein>
<keyword evidence="9 15" id="KW-0067">ATP-binding</keyword>
<dbReference type="SUPFAM" id="SSF56037">
    <property type="entry name" value="PheT/TilS domain"/>
    <property type="match status" value="1"/>
</dbReference>
<dbReference type="CDD" id="cd00769">
    <property type="entry name" value="PheRS_beta_core"/>
    <property type="match status" value="1"/>
</dbReference>
<comment type="subunit">
    <text evidence="3 15">Tetramer of two alpha and two beta subunits.</text>
</comment>
<feature type="binding site" evidence="15">
    <location>
        <position position="479"/>
    </location>
    <ligand>
        <name>Mg(2+)</name>
        <dbReference type="ChEBI" id="CHEBI:18420"/>
        <note>shared with alpha subunit</note>
    </ligand>
</feature>
<dbReference type="InterPro" id="IPR005146">
    <property type="entry name" value="B3/B4_tRNA-bd"/>
</dbReference>
<dbReference type="Proteomes" id="UP000694480">
    <property type="component" value="Unassembled WGS sequence"/>
</dbReference>
<dbReference type="InterPro" id="IPR004532">
    <property type="entry name" value="Phe-tRNA-ligase_IIc_bsu_bact"/>
</dbReference>
<sequence length="800" mass="88413">MKISSNWLKDYITTDLKTERIGELLTDIGLEVEGITPYESIPGGLSGVLVGKVLTCQKHPNADKLNTTTVDVGGGEILSIVCGAPNVAAGQTVAVATVGTTLYGDQGQELVIKEAKIRGEKSQGMLCSEKELSLGEDQSGILVLDPAKYQVGTPLSQYFDLVSDQILEIGLTPNRTDAMSHYGVARDLHAYLTSNALKSQLEKPSKFSLESEGESGISLVVEDSELAPRYLGAVLENVTVEESPEWLQNRLRSIGLAPINNVVDITNYILHSVGQPLHAFDAAKIKKAQVRVGTVPNGTLFTTLDGVERILQGTEILIKDGENNPLCIAGVFGGKNSGVESSTTTVFLESAYFDPVAVRKAAKAHGLSTDASFRFERGVDPEMVRSALGMAVHLIQEIAGGSLVGSILEADTLSDTGHYVVLRYSMLDLILGVKIHREKVKEILRSLEIVILNEITNGLELQVPAFKADVTREIDVIEEVLRIYGYNKVEAPSKFNFTPHKKEKSTKEQLENYLARMLQGNGFFEVMNNSLTSLKDTPKAVKLLNPLSNELAMMRQSLLEGLLENAAYNSNRKSSDLKLFELGKIYYKEDGYQERKQLALLLTGKENTENWIQKKVVSDFYYLKSYVLLLLEKLTLPLEEEHLEDSRFVQGLQIQAQGKTLARMGQVSTALCKEFDLAQDCFYAELELENLHSLLLETQLKFRTLPKFNAVRRDLALLVDSTTTFGELQKASYSINSPYLRSVGLFDVYEGANLPEGKKSYALNFSLLSEEKTLEEKEIAQVMQQLVALFEKKFTAQLRG</sequence>
<dbReference type="SMART" id="SM00873">
    <property type="entry name" value="B3_4"/>
    <property type="match status" value="1"/>
</dbReference>